<evidence type="ECO:0000256" key="11">
    <source>
        <dbReference type="RuleBase" id="RU003656"/>
    </source>
</evidence>
<dbReference type="SUPFAM" id="SSF51344">
    <property type="entry name" value="Epsilon subunit of F1F0-ATP synthase N-terminal domain"/>
    <property type="match status" value="1"/>
</dbReference>
<dbReference type="InterPro" id="IPR020546">
    <property type="entry name" value="ATP_synth_F1_dsu/esu_N"/>
</dbReference>
<reference evidence="13 14" key="1">
    <citation type="journal article" date="2019" name="Int. J. Syst. Evol. Microbiol.">
        <title>The Global Catalogue of Microorganisms (GCM) 10K type strain sequencing project: providing services to taxonomists for standard genome sequencing and annotation.</title>
        <authorList>
            <consortium name="The Broad Institute Genomics Platform"/>
            <consortium name="The Broad Institute Genome Sequencing Center for Infectious Disease"/>
            <person name="Wu L."/>
            <person name="Ma J."/>
        </authorList>
    </citation>
    <scope>NUCLEOTIDE SEQUENCE [LARGE SCALE GENOMIC DNA]</scope>
    <source>
        <strain evidence="13 14">JCM 9933</strain>
    </source>
</reference>
<keyword evidence="14" id="KW-1185">Reference proteome</keyword>
<evidence type="ECO:0000256" key="3">
    <source>
        <dbReference type="ARBA" id="ARBA00005712"/>
    </source>
</evidence>
<keyword evidence="9 10" id="KW-0066">ATP synthesis</keyword>
<evidence type="ECO:0000313" key="14">
    <source>
        <dbReference type="Proteomes" id="UP001501588"/>
    </source>
</evidence>
<comment type="function">
    <text evidence="1 10">Produces ATP from ADP in the presence of a proton gradient across the membrane.</text>
</comment>
<proteinExistence type="inferred from homology"/>
<evidence type="ECO:0000256" key="1">
    <source>
        <dbReference type="ARBA" id="ARBA00003543"/>
    </source>
</evidence>
<comment type="similarity">
    <text evidence="3 10 11">Belongs to the ATPase epsilon chain family.</text>
</comment>
<keyword evidence="5 10" id="KW-0375">Hydrogen ion transport</keyword>
<evidence type="ECO:0000259" key="12">
    <source>
        <dbReference type="Pfam" id="PF02823"/>
    </source>
</evidence>
<sequence length="138" mass="14482">MADTFQLELVSPERLLLSRQVEMAVIPAAEGEMGVLPGHAPMVVALRGGVISVRDNGAESERLFVAGGFAEVLPDRCTVLADEATPVAEVSRAKAEQRLAAAEAALVEVTATDPIERRDLAMSKVQSARAMRDAAGAA</sequence>
<protein>
    <recommendedName>
        <fullName evidence="10">ATP synthase epsilon chain</fullName>
    </recommendedName>
    <alternativeName>
        <fullName evidence="10">ATP synthase F1 sector epsilon subunit</fullName>
    </alternativeName>
    <alternativeName>
        <fullName evidence="10">F-ATPase epsilon subunit</fullName>
    </alternativeName>
</protein>
<evidence type="ECO:0000313" key="13">
    <source>
        <dbReference type="EMBL" id="GAA0598465.1"/>
    </source>
</evidence>
<evidence type="ECO:0000256" key="9">
    <source>
        <dbReference type="ARBA" id="ARBA00023310"/>
    </source>
</evidence>
<dbReference type="InterPro" id="IPR036771">
    <property type="entry name" value="ATPsynth_dsu/esu_N"/>
</dbReference>
<dbReference type="HAMAP" id="MF_00530">
    <property type="entry name" value="ATP_synth_epsil_bac"/>
    <property type="match status" value="1"/>
</dbReference>
<dbReference type="EMBL" id="BAAAFZ010000067">
    <property type="protein sequence ID" value="GAA0598465.1"/>
    <property type="molecule type" value="Genomic_DNA"/>
</dbReference>
<evidence type="ECO:0000256" key="2">
    <source>
        <dbReference type="ARBA" id="ARBA00004184"/>
    </source>
</evidence>
<dbReference type="Gene3D" id="2.60.15.10">
    <property type="entry name" value="F0F1 ATP synthase delta/epsilon subunit, N-terminal"/>
    <property type="match status" value="1"/>
</dbReference>
<dbReference type="RefSeq" id="WP_343897249.1">
    <property type="nucleotide sequence ID" value="NZ_BAAAFZ010000067.1"/>
</dbReference>
<dbReference type="PANTHER" id="PTHR13822">
    <property type="entry name" value="ATP SYNTHASE DELTA/EPSILON CHAIN"/>
    <property type="match status" value="1"/>
</dbReference>
<organism evidence="13 14">
    <name type="scientific">Craurococcus roseus</name>
    <dbReference type="NCBI Taxonomy" id="77585"/>
    <lineage>
        <taxon>Bacteria</taxon>
        <taxon>Pseudomonadati</taxon>
        <taxon>Pseudomonadota</taxon>
        <taxon>Alphaproteobacteria</taxon>
        <taxon>Acetobacterales</taxon>
        <taxon>Acetobacteraceae</taxon>
        <taxon>Craurococcus</taxon>
    </lineage>
</organism>
<evidence type="ECO:0000256" key="10">
    <source>
        <dbReference type="HAMAP-Rule" id="MF_00530"/>
    </source>
</evidence>
<dbReference type="PANTHER" id="PTHR13822:SF10">
    <property type="entry name" value="ATP SYNTHASE EPSILON CHAIN, CHLOROPLASTIC"/>
    <property type="match status" value="1"/>
</dbReference>
<feature type="domain" description="ATP synthase F1 complex delta/epsilon subunit N-terminal" evidence="12">
    <location>
        <begin position="5"/>
        <end position="84"/>
    </location>
</feature>
<comment type="subunit">
    <text evidence="10 11">F-type ATPases have 2 components, CF(1) - the catalytic core - and CF(0) - the membrane proton channel. CF(1) has five subunits: alpha(3), beta(3), gamma(1), delta(1), epsilon(1). CF(0) has three main subunits: a, b and c.</text>
</comment>
<dbReference type="Proteomes" id="UP001501588">
    <property type="component" value="Unassembled WGS sequence"/>
</dbReference>
<keyword evidence="4 10" id="KW-0813">Transport</keyword>
<evidence type="ECO:0000256" key="5">
    <source>
        <dbReference type="ARBA" id="ARBA00022781"/>
    </source>
</evidence>
<keyword evidence="6 10" id="KW-0406">Ion transport</keyword>
<dbReference type="NCBIfam" id="TIGR01216">
    <property type="entry name" value="ATP_synt_epsi"/>
    <property type="match status" value="1"/>
</dbReference>
<evidence type="ECO:0000256" key="7">
    <source>
        <dbReference type="ARBA" id="ARBA00023136"/>
    </source>
</evidence>
<keyword evidence="8 10" id="KW-0139">CF(1)</keyword>
<keyword evidence="10" id="KW-1003">Cell membrane</keyword>
<keyword evidence="7 10" id="KW-0472">Membrane</keyword>
<dbReference type="Pfam" id="PF02823">
    <property type="entry name" value="ATP-synt_DE_N"/>
    <property type="match status" value="1"/>
</dbReference>
<accession>A0ABN1FV77</accession>
<evidence type="ECO:0000256" key="4">
    <source>
        <dbReference type="ARBA" id="ARBA00022448"/>
    </source>
</evidence>
<dbReference type="InterPro" id="IPR001469">
    <property type="entry name" value="ATP_synth_F1_dsu/esu"/>
</dbReference>
<evidence type="ECO:0000256" key="6">
    <source>
        <dbReference type="ARBA" id="ARBA00023065"/>
    </source>
</evidence>
<comment type="caution">
    <text evidence="13">The sequence shown here is derived from an EMBL/GenBank/DDBJ whole genome shotgun (WGS) entry which is preliminary data.</text>
</comment>
<evidence type="ECO:0000256" key="8">
    <source>
        <dbReference type="ARBA" id="ARBA00023196"/>
    </source>
</evidence>
<dbReference type="CDD" id="cd12152">
    <property type="entry name" value="F1-ATPase_delta"/>
    <property type="match status" value="1"/>
</dbReference>
<dbReference type="NCBIfam" id="NF001851">
    <property type="entry name" value="PRK00571.2-4"/>
    <property type="match status" value="1"/>
</dbReference>
<gene>
    <name evidence="10" type="primary">atpC</name>
    <name evidence="13" type="ORF">GCM10009416_40810</name>
</gene>
<comment type="subcellular location">
    <subcellularLocation>
        <location evidence="10">Cell membrane</location>
        <topology evidence="10">Peripheral membrane protein</topology>
    </subcellularLocation>
    <subcellularLocation>
        <location evidence="2">Endomembrane system</location>
        <topology evidence="2">Peripheral membrane protein</topology>
    </subcellularLocation>
</comment>
<name>A0ABN1FV77_9PROT</name>